<keyword evidence="5" id="KW-0479">Metal-binding</keyword>
<dbReference type="Proteomes" id="UP001642720">
    <property type="component" value="Unassembled WGS sequence"/>
</dbReference>
<feature type="region of interest" description="Disordered" evidence="14">
    <location>
        <begin position="582"/>
        <end position="656"/>
    </location>
</feature>
<keyword evidence="10" id="KW-0804">Transcription</keyword>
<keyword evidence="7" id="KW-0862">Zinc</keyword>
<evidence type="ECO:0000256" key="3">
    <source>
        <dbReference type="ARBA" id="ARBA00013184"/>
    </source>
</evidence>
<sequence length="710" mass="76408">MPHKRKRPDELDPPADAQPDPQSSTRRATRQTPVLPPPVPAAALVPPPAAAAAPPPPPPPPPPAATAPPVATTHKMAAAAAAPAVTAVPLPPILVADPQKRGARNGPRPPGASASALPQNPSASPFQPLPPPQGLATAAPRSSIPSPLSPGSRAAAAAAAPAAQIPQKRAAPVVEMGSGVAAKERRRPSDLVAPEITYHVPQANQQGRQSSLVRPHGPSAPPPRLDKIAPTPMVITPVLPPKPPTLPVSDRPAPRTDRNIDKVVLGNLCFRTWYPSYYGKEVLGATSSHAKGGSKDGLLDAAGRGPSKKDRDGLPMLERLYVCPSCFKYAKELVAWWGHVKLCQQRAHVPGNKIYVHPKGRRTVYVAQDGSRGPGQKKRRGEGNIRYIEEVVQDEGEWSLWEVDGEKDVLFCQNLSLFAKLFLDNKSVFFDVTGFNYFLLVYTPPAVATPAGVAPPPVTPQIVGFFSKEKMSWDNNNLACILIFPPWQRKGLGALLMGASYEISRREGIMGGPEKPISDLGKKGYQRFWAGEIARWLLSLDVAPADADSGQETLVDVEDCSQATWISPEDCLGVLRDMGVAEDAGIGPGKPEPLDEQQQQQQQQMQMQPSEEDRKKKQAPTGEEDAARQSIKRASAEAEEDDRPKPKPAVKQVPRVRIDKEAVRRYVAAHRLVLDRTCDPSGFVEGYAMKKAEKAASESAESRDEALARG</sequence>
<organism evidence="16 17">
    <name type="scientific">Trichoderma ghanense</name>
    <dbReference type="NCBI Taxonomy" id="65468"/>
    <lineage>
        <taxon>Eukaryota</taxon>
        <taxon>Fungi</taxon>
        <taxon>Dikarya</taxon>
        <taxon>Ascomycota</taxon>
        <taxon>Pezizomycotina</taxon>
        <taxon>Sordariomycetes</taxon>
        <taxon>Hypocreomycetidae</taxon>
        <taxon>Hypocreales</taxon>
        <taxon>Hypocreaceae</taxon>
        <taxon>Trichoderma</taxon>
    </lineage>
</organism>
<dbReference type="CDD" id="cd04301">
    <property type="entry name" value="NAT_SF"/>
    <property type="match status" value="1"/>
</dbReference>
<evidence type="ECO:0000256" key="10">
    <source>
        <dbReference type="ARBA" id="ARBA00023163"/>
    </source>
</evidence>
<dbReference type="InterPro" id="IPR016181">
    <property type="entry name" value="Acyl_CoA_acyltransferase"/>
</dbReference>
<feature type="region of interest" description="Disordered" evidence="14">
    <location>
        <begin position="288"/>
        <end position="310"/>
    </location>
</feature>
<evidence type="ECO:0000256" key="4">
    <source>
        <dbReference type="ARBA" id="ARBA00022679"/>
    </source>
</evidence>
<keyword evidence="6" id="KW-0863">Zinc-finger</keyword>
<feature type="domain" description="MYST-type HAT" evidence="15">
    <location>
        <begin position="255"/>
        <end position="593"/>
    </location>
</feature>
<evidence type="ECO:0000256" key="1">
    <source>
        <dbReference type="ARBA" id="ARBA00004123"/>
    </source>
</evidence>
<evidence type="ECO:0000256" key="8">
    <source>
        <dbReference type="ARBA" id="ARBA00022990"/>
    </source>
</evidence>
<evidence type="ECO:0000256" key="6">
    <source>
        <dbReference type="ARBA" id="ARBA00022771"/>
    </source>
</evidence>
<evidence type="ECO:0000256" key="13">
    <source>
        <dbReference type="ARBA" id="ARBA00045805"/>
    </source>
</evidence>
<reference evidence="16 17" key="1">
    <citation type="submission" date="2018-01" db="EMBL/GenBank/DDBJ databases">
        <title>Genome characterization of the sugarcane-associated fungus Trichoderma ghanense CCMA-1212 and their application in lignocelulose bioconversion.</title>
        <authorList>
            <person name="Steindorff A.S."/>
            <person name="Mendes T.D."/>
            <person name="Vilela E.S.D."/>
            <person name="Rodrigues D.S."/>
            <person name="Formighieri E.F."/>
            <person name="Melo I.S."/>
            <person name="Favaro L.C.L."/>
        </authorList>
    </citation>
    <scope>NUCLEOTIDE SEQUENCE [LARGE SCALE GENOMIC DNA]</scope>
    <source>
        <strain evidence="16 17">CCMA-1212</strain>
    </source>
</reference>
<keyword evidence="12" id="KW-0012">Acyltransferase</keyword>
<dbReference type="InterPro" id="IPR002717">
    <property type="entry name" value="HAT_MYST-type"/>
</dbReference>
<keyword evidence="17" id="KW-1185">Reference proteome</keyword>
<evidence type="ECO:0000256" key="14">
    <source>
        <dbReference type="SAM" id="MobiDB-lite"/>
    </source>
</evidence>
<dbReference type="Gene3D" id="1.10.10.10">
    <property type="entry name" value="Winged helix-like DNA-binding domain superfamily/Winged helix DNA-binding domain"/>
    <property type="match status" value="1"/>
</dbReference>
<proteinExistence type="inferred from homology"/>
<evidence type="ECO:0000313" key="16">
    <source>
        <dbReference type="EMBL" id="TFB07749.1"/>
    </source>
</evidence>
<evidence type="ECO:0000256" key="7">
    <source>
        <dbReference type="ARBA" id="ARBA00022833"/>
    </source>
</evidence>
<dbReference type="EC" id="2.3.1.48" evidence="3"/>
<feature type="region of interest" description="Disordered" evidence="14">
    <location>
        <begin position="1"/>
        <end position="188"/>
    </location>
</feature>
<dbReference type="PANTHER" id="PTHR10615">
    <property type="entry name" value="HISTONE ACETYLTRANSFERASE"/>
    <property type="match status" value="1"/>
</dbReference>
<feature type="compositionally biased region" description="Pro residues" evidence="14">
    <location>
        <begin position="34"/>
        <end position="66"/>
    </location>
</feature>
<evidence type="ECO:0000256" key="9">
    <source>
        <dbReference type="ARBA" id="ARBA00023015"/>
    </source>
</evidence>
<feature type="compositionally biased region" description="Low complexity" evidence="14">
    <location>
        <begin position="153"/>
        <end position="172"/>
    </location>
</feature>
<comment type="subcellular location">
    <subcellularLocation>
        <location evidence="1">Nucleus</location>
    </subcellularLocation>
</comment>
<evidence type="ECO:0000256" key="12">
    <source>
        <dbReference type="ARBA" id="ARBA00023315"/>
    </source>
</evidence>
<gene>
    <name evidence="16" type="ORF">CCMA1212_000167</name>
</gene>
<comment type="function">
    <text evidence="13">Catalytic component of the NuA4 histone acetyltransferase (HAT) complex which is involved in epigenetic transcriptional activation of selected genes principally by acetylation of nucleosomal histones H4, H3, H2B, H2A and H2A variant H2A.Z. Acetylates histone H4 to form H4K5ac, H4K8ac, H4K12ac and H4K16ac, histone H3 to form H3K14ac, and histone H2A to form H2AK4ac and H2AK7ac. The NuA4 complex is involved in the DNA damage response and is required for chromosome segregation. The NuA4 complex plays a direct role in repair of DNA double-strand breaks (DSBs) through homologous recombination. Recruitment to promoters depends on H3K4me. Also acetylates non-histone proteins. In addition to protein acetyltransferase, can use different acyl-CoA substrates, such as 2-hydroxyisobutanoyl-CoA (2-hydroxyisobutyryl-CoA) or (2E)-butenoyl-CoA (crotonyl-CoA), and is able to mediate protein 2-hydroxyisobutyrylation and crotonylation, respectively.</text>
</comment>
<accession>A0ABY2HH34</accession>
<dbReference type="InterPro" id="IPR036388">
    <property type="entry name" value="WH-like_DNA-bd_sf"/>
</dbReference>
<protein>
    <recommendedName>
        <fullName evidence="3">histone acetyltransferase</fullName>
        <ecNumber evidence="3">2.3.1.48</ecNumber>
    </recommendedName>
</protein>
<feature type="region of interest" description="Disordered" evidence="14">
    <location>
        <begin position="200"/>
        <end position="229"/>
    </location>
</feature>
<dbReference type="RefSeq" id="XP_073563950.1">
    <property type="nucleotide sequence ID" value="XM_073697648.1"/>
</dbReference>
<comment type="caution">
    <text evidence="16">The sequence shown here is derived from an EMBL/GenBank/DDBJ whole genome shotgun (WGS) entry which is preliminary data.</text>
</comment>
<evidence type="ECO:0000256" key="11">
    <source>
        <dbReference type="ARBA" id="ARBA00023242"/>
    </source>
</evidence>
<dbReference type="EMBL" id="PPTA01000001">
    <property type="protein sequence ID" value="TFB07749.1"/>
    <property type="molecule type" value="Genomic_DNA"/>
</dbReference>
<evidence type="ECO:0000256" key="2">
    <source>
        <dbReference type="ARBA" id="ARBA00010107"/>
    </source>
</evidence>
<comment type="similarity">
    <text evidence="2">Belongs to the MYST (SAS/MOZ) family.</text>
</comment>
<dbReference type="PROSITE" id="PS51726">
    <property type="entry name" value="MYST_HAT"/>
    <property type="match status" value="1"/>
</dbReference>
<dbReference type="InterPro" id="IPR050603">
    <property type="entry name" value="MYST_HAT"/>
</dbReference>
<dbReference type="SUPFAM" id="SSF55729">
    <property type="entry name" value="Acyl-CoA N-acyltransferases (Nat)"/>
    <property type="match status" value="1"/>
</dbReference>
<keyword evidence="8" id="KW-0007">Acetylation</keyword>
<dbReference type="GeneID" id="300572098"/>
<dbReference type="Pfam" id="PF01853">
    <property type="entry name" value="MOZ_SAS"/>
    <property type="match status" value="1"/>
</dbReference>
<evidence type="ECO:0000256" key="5">
    <source>
        <dbReference type="ARBA" id="ARBA00022723"/>
    </source>
</evidence>
<name>A0ABY2HH34_9HYPO</name>
<evidence type="ECO:0000313" key="17">
    <source>
        <dbReference type="Proteomes" id="UP001642720"/>
    </source>
</evidence>
<dbReference type="PANTHER" id="PTHR10615:SF219">
    <property type="entry name" value="HISTONE ACETYLTRANSFERASE KAT5"/>
    <property type="match status" value="1"/>
</dbReference>
<feature type="compositionally biased region" description="Low complexity" evidence="14">
    <location>
        <begin position="67"/>
        <end position="96"/>
    </location>
</feature>
<dbReference type="Gene3D" id="3.30.60.60">
    <property type="entry name" value="N-acetyl transferase-like"/>
    <property type="match status" value="1"/>
</dbReference>
<keyword evidence="4" id="KW-0808">Transferase</keyword>
<feature type="compositionally biased region" description="Low complexity" evidence="14">
    <location>
        <begin position="597"/>
        <end position="608"/>
    </location>
</feature>
<keyword evidence="11" id="KW-0539">Nucleus</keyword>
<dbReference type="Gene3D" id="3.40.630.30">
    <property type="match status" value="1"/>
</dbReference>
<feature type="compositionally biased region" description="Polar residues" evidence="14">
    <location>
        <begin position="202"/>
        <end position="212"/>
    </location>
</feature>
<keyword evidence="9" id="KW-0805">Transcription regulation</keyword>
<evidence type="ECO:0000259" key="15">
    <source>
        <dbReference type="PROSITE" id="PS51726"/>
    </source>
</evidence>